<dbReference type="SMART" id="SM00834">
    <property type="entry name" value="CxxC_CXXC_SSSS"/>
    <property type="match status" value="1"/>
</dbReference>
<dbReference type="SUPFAM" id="SSF63393">
    <property type="entry name" value="RNA polymerase subunits"/>
    <property type="match status" value="1"/>
</dbReference>
<keyword evidence="4" id="KW-1185">Reference proteome</keyword>
<proteinExistence type="predicted"/>
<dbReference type="Proteomes" id="UP000548632">
    <property type="component" value="Unassembled WGS sequence"/>
</dbReference>
<feature type="compositionally biased region" description="Low complexity" evidence="1">
    <location>
        <begin position="71"/>
        <end position="84"/>
    </location>
</feature>
<reference evidence="3 4" key="1">
    <citation type="journal article" date="2020" name="Arch. Microbiol.">
        <title>The genome sequence of the giant phototrophic gammaproteobacterium Thiospirillum jenense gives insight into its physiological properties and phylogenetic relationships.</title>
        <authorList>
            <person name="Imhoff J.F."/>
            <person name="Meyer T.E."/>
            <person name="Kyndt J.A."/>
        </authorList>
    </citation>
    <scope>NUCLEOTIDE SEQUENCE [LARGE SCALE GENOMIC DNA]</scope>
    <source>
        <strain evidence="3 4">DSM 216</strain>
    </source>
</reference>
<dbReference type="InterPro" id="IPR029040">
    <property type="entry name" value="RPABC4/Spt4"/>
</dbReference>
<sequence>MPIYEYRCEQCGHEFDALQKIADAPLIDCPACGVAALKKKLSAPAFRLKGTGWYETDFKQGDKRNVHATDKNNNGGDSGSANNKLSGDGDNKTAPPPAANKTDTAAQSESKIKAAATASNSSTTTADL</sequence>
<dbReference type="RefSeq" id="WP_182583448.1">
    <property type="nucleotide sequence ID" value="NZ_JABVCQ010000010.1"/>
</dbReference>
<feature type="domain" description="Putative regulatory protein FmdB zinc ribbon" evidence="2">
    <location>
        <begin position="1"/>
        <end position="42"/>
    </location>
</feature>
<evidence type="ECO:0000259" key="2">
    <source>
        <dbReference type="SMART" id="SM00834"/>
    </source>
</evidence>
<dbReference type="NCBIfam" id="TIGR02605">
    <property type="entry name" value="CxxC_CxxC_SSSS"/>
    <property type="match status" value="1"/>
</dbReference>
<dbReference type="PANTHER" id="PTHR34404">
    <property type="entry name" value="REGULATORY PROTEIN, FMDB FAMILY"/>
    <property type="match status" value="1"/>
</dbReference>
<dbReference type="PANTHER" id="PTHR34404:SF2">
    <property type="entry name" value="CONSERVED SERINE RICH PROTEIN"/>
    <property type="match status" value="1"/>
</dbReference>
<dbReference type="EMBL" id="JABVCQ010000010">
    <property type="protein sequence ID" value="MBB1125818.1"/>
    <property type="molecule type" value="Genomic_DNA"/>
</dbReference>
<evidence type="ECO:0000313" key="4">
    <source>
        <dbReference type="Proteomes" id="UP000548632"/>
    </source>
</evidence>
<feature type="region of interest" description="Disordered" evidence="1">
    <location>
        <begin position="57"/>
        <end position="128"/>
    </location>
</feature>
<dbReference type="Pfam" id="PF09723">
    <property type="entry name" value="Zn_ribbon_8"/>
    <property type="match status" value="1"/>
</dbReference>
<name>A0A839HF04_9GAMM</name>
<dbReference type="Gene3D" id="2.20.28.30">
    <property type="entry name" value="RNA polymerase ii, chain L"/>
    <property type="match status" value="1"/>
</dbReference>
<evidence type="ECO:0000313" key="3">
    <source>
        <dbReference type="EMBL" id="MBB1125818.1"/>
    </source>
</evidence>
<evidence type="ECO:0000256" key="1">
    <source>
        <dbReference type="SAM" id="MobiDB-lite"/>
    </source>
</evidence>
<gene>
    <name evidence="3" type="ORF">HUK38_06170</name>
</gene>
<accession>A0A839HF04</accession>
<protein>
    <submittedName>
        <fullName evidence="3">Zinc ribbon domain-containing protein</fullName>
    </submittedName>
</protein>
<comment type="caution">
    <text evidence="3">The sequence shown here is derived from an EMBL/GenBank/DDBJ whole genome shotgun (WGS) entry which is preliminary data.</text>
</comment>
<organism evidence="3 4">
    <name type="scientific">Thiospirillum jenense</name>
    <dbReference type="NCBI Taxonomy" id="1653858"/>
    <lineage>
        <taxon>Bacteria</taxon>
        <taxon>Pseudomonadati</taxon>
        <taxon>Pseudomonadota</taxon>
        <taxon>Gammaproteobacteria</taxon>
        <taxon>Chromatiales</taxon>
        <taxon>Chromatiaceae</taxon>
        <taxon>Thiospirillum</taxon>
    </lineage>
</organism>
<feature type="compositionally biased region" description="Basic and acidic residues" evidence="1">
    <location>
        <begin position="57"/>
        <end position="70"/>
    </location>
</feature>
<dbReference type="InterPro" id="IPR013429">
    <property type="entry name" value="Regulatory_FmdB_Zinc_ribbon"/>
</dbReference>
<dbReference type="AlphaFoldDB" id="A0A839HF04"/>
<feature type="compositionally biased region" description="Low complexity" evidence="1">
    <location>
        <begin position="114"/>
        <end position="128"/>
    </location>
</feature>